<dbReference type="InterPro" id="IPR037219">
    <property type="entry name" value="Peptidase_M41-like"/>
</dbReference>
<evidence type="ECO:0000313" key="3">
    <source>
        <dbReference type="Proteomes" id="UP001489004"/>
    </source>
</evidence>
<keyword evidence="1" id="KW-0472">Membrane</keyword>
<sequence length="277" mass="30128">MKFEYSVDVLNSMNKLAEAGGCPKWGSALHGDGLRRRNVFLGELKRAGVQNPEAIAKPSVRNDASFLFTVVGVTSVIAVAGGFLPGDWGFFVPYLTGGICLVVLAVGSTAPGLLQLPIDLFSSIFPDYRQRVLRHEAAHFLIGYLLGIPVTNYSLQIGKAHTDFAEAKIQMRLIERKLTDDEINTFAVMSMAGVASEGINYPDVMGQTADLMDLQRILARSQTKLSAAQEQNMTRWAVYKAAQLLRNRKAEYEALQQAMASGASVAACVRAIEEAGR</sequence>
<dbReference type="Gene3D" id="1.20.58.760">
    <property type="entry name" value="Peptidase M41"/>
    <property type="match status" value="1"/>
</dbReference>
<dbReference type="PANTHER" id="PTHR33471">
    <property type="entry name" value="ATP-DEPENDENT ZINC METALLOPROTEASE-RELATED"/>
    <property type="match status" value="1"/>
</dbReference>
<organism evidence="2 3">
    <name type="scientific">[Myrmecia] bisecta</name>
    <dbReference type="NCBI Taxonomy" id="41462"/>
    <lineage>
        <taxon>Eukaryota</taxon>
        <taxon>Viridiplantae</taxon>
        <taxon>Chlorophyta</taxon>
        <taxon>core chlorophytes</taxon>
        <taxon>Trebouxiophyceae</taxon>
        <taxon>Trebouxiales</taxon>
        <taxon>Trebouxiaceae</taxon>
        <taxon>Myrmecia</taxon>
    </lineage>
</organism>
<dbReference type="SUPFAM" id="SSF140990">
    <property type="entry name" value="FtsH protease domain-like"/>
    <property type="match status" value="1"/>
</dbReference>
<dbReference type="GO" id="GO:0006508">
    <property type="term" value="P:proteolysis"/>
    <property type="evidence" value="ECO:0007669"/>
    <property type="project" value="InterPro"/>
</dbReference>
<dbReference type="GO" id="GO:0004222">
    <property type="term" value="F:metalloendopeptidase activity"/>
    <property type="evidence" value="ECO:0007669"/>
    <property type="project" value="InterPro"/>
</dbReference>
<dbReference type="EMBL" id="JALJOR010000001">
    <property type="protein sequence ID" value="KAK9828518.1"/>
    <property type="molecule type" value="Genomic_DNA"/>
</dbReference>
<evidence type="ECO:0000256" key="1">
    <source>
        <dbReference type="SAM" id="Phobius"/>
    </source>
</evidence>
<dbReference type="PANTHER" id="PTHR33471:SF7">
    <property type="entry name" value="ATP-DEPENDENT ZINC METALLOPROTEASE-RELATED"/>
    <property type="match status" value="1"/>
</dbReference>
<protein>
    <submittedName>
        <fullName evidence="2">Uncharacterized protein</fullName>
    </submittedName>
</protein>
<gene>
    <name evidence="2" type="ORF">WJX72_000520</name>
</gene>
<comment type="caution">
    <text evidence="2">The sequence shown here is derived from an EMBL/GenBank/DDBJ whole genome shotgun (WGS) entry which is preliminary data.</text>
</comment>
<proteinExistence type="predicted"/>
<keyword evidence="3" id="KW-1185">Reference proteome</keyword>
<dbReference type="Proteomes" id="UP001489004">
    <property type="component" value="Unassembled WGS sequence"/>
</dbReference>
<dbReference type="GO" id="GO:0005524">
    <property type="term" value="F:ATP binding"/>
    <property type="evidence" value="ECO:0007669"/>
    <property type="project" value="InterPro"/>
</dbReference>
<keyword evidence="1" id="KW-0812">Transmembrane</keyword>
<feature type="transmembrane region" description="Helical" evidence="1">
    <location>
        <begin position="66"/>
        <end position="85"/>
    </location>
</feature>
<keyword evidence="1" id="KW-1133">Transmembrane helix</keyword>
<dbReference type="AlphaFoldDB" id="A0AAW1R4U7"/>
<dbReference type="GO" id="GO:0004176">
    <property type="term" value="F:ATP-dependent peptidase activity"/>
    <property type="evidence" value="ECO:0007669"/>
    <property type="project" value="InterPro"/>
</dbReference>
<accession>A0AAW1R4U7</accession>
<evidence type="ECO:0000313" key="2">
    <source>
        <dbReference type="EMBL" id="KAK9828518.1"/>
    </source>
</evidence>
<feature type="transmembrane region" description="Helical" evidence="1">
    <location>
        <begin position="91"/>
        <end position="116"/>
    </location>
</feature>
<name>A0AAW1R4U7_9CHLO</name>
<reference evidence="2 3" key="1">
    <citation type="journal article" date="2024" name="Nat. Commun.">
        <title>Phylogenomics reveals the evolutionary origins of lichenization in chlorophyte algae.</title>
        <authorList>
            <person name="Puginier C."/>
            <person name="Libourel C."/>
            <person name="Otte J."/>
            <person name="Skaloud P."/>
            <person name="Haon M."/>
            <person name="Grisel S."/>
            <person name="Petersen M."/>
            <person name="Berrin J.G."/>
            <person name="Delaux P.M."/>
            <person name="Dal Grande F."/>
            <person name="Keller J."/>
        </authorList>
    </citation>
    <scope>NUCLEOTIDE SEQUENCE [LARGE SCALE GENOMIC DNA]</scope>
    <source>
        <strain evidence="2 3">SAG 2043</strain>
    </source>
</reference>